<evidence type="ECO:0000256" key="1">
    <source>
        <dbReference type="SAM" id="Phobius"/>
    </source>
</evidence>
<dbReference type="Proteomes" id="UP000176269">
    <property type="component" value="Unassembled WGS sequence"/>
</dbReference>
<dbReference type="EMBL" id="MGBC01000010">
    <property type="protein sequence ID" value="OGK61677.1"/>
    <property type="molecule type" value="Genomic_DNA"/>
</dbReference>
<name>A0A1F7K1D4_9BACT</name>
<gene>
    <name evidence="2" type="ORF">A3I56_00025</name>
</gene>
<evidence type="ECO:0000313" key="3">
    <source>
        <dbReference type="Proteomes" id="UP000176269"/>
    </source>
</evidence>
<comment type="caution">
    <text evidence="2">The sequence shown here is derived from an EMBL/GenBank/DDBJ whole genome shotgun (WGS) entry which is preliminary data.</text>
</comment>
<sequence>MKNKQTVLLGLGIGIGAAIVLLLVFFSGVYIGSKRAGLFPFWERRHIYQNGFVPNRFGHGTVGTIDTVGENTFVVKDRSGALKTILVDEKTILRRDRAEIKFSDLKKDEQVIVIGEPQEQEGAIKAKAVRVITEFIKDATRSATPNMFPKFRKDFPSLP</sequence>
<keyword evidence="1" id="KW-0812">Transmembrane</keyword>
<dbReference type="AlphaFoldDB" id="A0A1F7K1D4"/>
<reference evidence="2 3" key="1">
    <citation type="journal article" date="2016" name="Nat. Commun.">
        <title>Thousands of microbial genomes shed light on interconnected biogeochemical processes in an aquifer system.</title>
        <authorList>
            <person name="Anantharaman K."/>
            <person name="Brown C.T."/>
            <person name="Hug L.A."/>
            <person name="Sharon I."/>
            <person name="Castelle C.J."/>
            <person name="Probst A.J."/>
            <person name="Thomas B.C."/>
            <person name="Singh A."/>
            <person name="Wilkins M.J."/>
            <person name="Karaoz U."/>
            <person name="Brodie E.L."/>
            <person name="Williams K.H."/>
            <person name="Hubbard S.S."/>
            <person name="Banfield J.F."/>
        </authorList>
    </citation>
    <scope>NUCLEOTIDE SEQUENCE [LARGE SCALE GENOMIC DNA]</scope>
</reference>
<evidence type="ECO:0000313" key="2">
    <source>
        <dbReference type="EMBL" id="OGK61677.1"/>
    </source>
</evidence>
<evidence type="ECO:0008006" key="4">
    <source>
        <dbReference type="Google" id="ProtNLM"/>
    </source>
</evidence>
<protein>
    <recommendedName>
        <fullName evidence="4">DUF5666 domain-containing protein</fullName>
    </recommendedName>
</protein>
<accession>A0A1F7K1D4</accession>
<feature type="transmembrane region" description="Helical" evidence="1">
    <location>
        <begin position="7"/>
        <end position="31"/>
    </location>
</feature>
<proteinExistence type="predicted"/>
<keyword evidence="1" id="KW-0472">Membrane</keyword>
<organism evidence="2 3">
    <name type="scientific">Candidatus Roizmanbacteria bacterium RIFCSPLOWO2_02_FULL_43_10</name>
    <dbReference type="NCBI Taxonomy" id="1802078"/>
    <lineage>
        <taxon>Bacteria</taxon>
        <taxon>Candidatus Roizmaniibacteriota</taxon>
    </lineage>
</organism>
<keyword evidence="1" id="KW-1133">Transmembrane helix</keyword>